<dbReference type="PANTHER" id="PTHR33375:SF1">
    <property type="entry name" value="CHROMOSOME-PARTITIONING PROTEIN PARB-RELATED"/>
    <property type="match status" value="1"/>
</dbReference>
<dbReference type="EMBL" id="CU468132">
    <property type="protein sequence ID" value="CAO94989.1"/>
    <property type="molecule type" value="Genomic_DNA"/>
</dbReference>
<proteinExistence type="predicted"/>
<dbReference type="Gene3D" id="1.10.10.2830">
    <property type="match status" value="1"/>
</dbReference>
<dbReference type="Pfam" id="PF17762">
    <property type="entry name" value="HTH_ParB"/>
    <property type="match status" value="1"/>
</dbReference>
<dbReference type="GO" id="GO:0007059">
    <property type="term" value="P:chromosome segregation"/>
    <property type="evidence" value="ECO:0007669"/>
    <property type="project" value="TreeGrafter"/>
</dbReference>
<dbReference type="Proteomes" id="UP000001726">
    <property type="component" value="Plasmid pET45"/>
</dbReference>
<evidence type="ECO:0000313" key="2">
    <source>
        <dbReference type="EMBL" id="CAO94989.1"/>
    </source>
</evidence>
<evidence type="ECO:0000259" key="1">
    <source>
        <dbReference type="Pfam" id="PF17762"/>
    </source>
</evidence>
<keyword evidence="2" id="KW-0614">Plasmid</keyword>
<name>B2VB33_ERWT9</name>
<dbReference type="SUPFAM" id="SSF109709">
    <property type="entry name" value="KorB DNA-binding domain-like"/>
    <property type="match status" value="1"/>
</dbReference>
<feature type="domain" description="ParB/Spo0J HTH" evidence="1">
    <location>
        <begin position="120"/>
        <end position="193"/>
    </location>
</feature>
<gene>
    <name evidence="2" type="ordered locus">ETA_pET450450</name>
</gene>
<accession>B2VB33</accession>
<reference evidence="2 3" key="1">
    <citation type="journal article" date="2008" name="Environ. Microbiol.">
        <title>The genome of Erwinia tasmaniensis strain Et1/99, a non-pathogenic bacterium in the genus Erwinia.</title>
        <authorList>
            <person name="Kube M."/>
            <person name="Migdoll A.M."/>
            <person name="Mueller I."/>
            <person name="Kuhl H."/>
            <person name="Beck A."/>
            <person name="Reinhardt R."/>
            <person name="Geider K."/>
        </authorList>
    </citation>
    <scope>NUCLEOTIDE SEQUENCE [LARGE SCALE GENOMIC DNA]</scope>
    <source>
        <strain evidence="3">DSM 17950 / CFBP 7177 / CIP 109463 / NCPPB 4357 / Et1/99</strain>
        <plasmid evidence="3">pET45</plasmid>
    </source>
</reference>
<dbReference type="HOGENOM" id="CLU_063645_2_0_6"/>
<dbReference type="GO" id="GO:0005694">
    <property type="term" value="C:chromosome"/>
    <property type="evidence" value="ECO:0007669"/>
    <property type="project" value="TreeGrafter"/>
</dbReference>
<dbReference type="RefSeq" id="WP_012443506.1">
    <property type="nucleotide sequence ID" value="NC_010699.1"/>
</dbReference>
<evidence type="ECO:0000313" key="3">
    <source>
        <dbReference type="Proteomes" id="UP000001726"/>
    </source>
</evidence>
<geneLocation type="plasmid" evidence="2 3">
    <name>pET45</name>
</geneLocation>
<organism evidence="2 3">
    <name type="scientific">Erwinia tasmaniensis (strain DSM 17950 / CFBP 7177 / CIP 109463 / NCPPB 4357 / Et1/99)</name>
    <dbReference type="NCBI Taxonomy" id="465817"/>
    <lineage>
        <taxon>Bacteria</taxon>
        <taxon>Pseudomonadati</taxon>
        <taxon>Pseudomonadota</taxon>
        <taxon>Gammaproteobacteria</taxon>
        <taxon>Enterobacterales</taxon>
        <taxon>Erwiniaceae</taxon>
        <taxon>Erwinia</taxon>
    </lineage>
</organism>
<dbReference type="OrthoDB" id="6197524at2"/>
<dbReference type="InterPro" id="IPR041468">
    <property type="entry name" value="HTH_ParB/Spo0J"/>
</dbReference>
<dbReference type="InterPro" id="IPR050336">
    <property type="entry name" value="Chromosome_partition/occlusion"/>
</dbReference>
<protein>
    <recommendedName>
        <fullName evidence="1">ParB/Spo0J HTH domain-containing protein</fullName>
    </recommendedName>
</protein>
<dbReference type="PANTHER" id="PTHR33375">
    <property type="entry name" value="CHROMOSOME-PARTITIONING PROTEIN PARB-RELATED"/>
    <property type="match status" value="1"/>
</dbReference>
<sequence length="289" mass="31499">MTSLSKIYASKDGTDTTIKTQKTYFVAPGAIHIEAGYNVRDIDEEHVEEFRQAYLAGEFVPALVVMVTEKGIRVMDGHHRLMGAMAALPDVPHLMLECKDFKGTETDRLAFMITSSQGRALTPVERARAYQRLSNQGLSPKEIAVKVKRSSVDVDNHLNLLSAPDELIDMVKQGEVAMTTALSMTREHGASAATVAKEKLTEQKARGKNKLTSSAASTKFSAKKSARIVKLVAQLAKVSREADSITVSSSTDEFHKELYALICEAQDFYSDDDGADADKAAPDAGNNDK</sequence>
<keyword evidence="3" id="KW-1185">Reference proteome</keyword>
<dbReference type="AlphaFoldDB" id="B2VB33"/>
<dbReference type="KEGG" id="eta:ETA_pET450450"/>